<gene>
    <name evidence="1" type="ORF">GCM10025867_03830</name>
</gene>
<evidence type="ECO:0008006" key="3">
    <source>
        <dbReference type="Google" id="ProtNLM"/>
    </source>
</evidence>
<proteinExistence type="predicted"/>
<evidence type="ECO:0000313" key="1">
    <source>
        <dbReference type="EMBL" id="BDZ48142.1"/>
    </source>
</evidence>
<dbReference type="EMBL" id="AP027732">
    <property type="protein sequence ID" value="BDZ48142.1"/>
    <property type="molecule type" value="Genomic_DNA"/>
</dbReference>
<reference evidence="2" key="1">
    <citation type="journal article" date="2019" name="Int. J. Syst. Evol. Microbiol.">
        <title>The Global Catalogue of Microorganisms (GCM) 10K type strain sequencing project: providing services to taxonomists for standard genome sequencing and annotation.</title>
        <authorList>
            <consortium name="The Broad Institute Genomics Platform"/>
            <consortium name="The Broad Institute Genome Sequencing Center for Infectious Disease"/>
            <person name="Wu L."/>
            <person name="Ma J."/>
        </authorList>
    </citation>
    <scope>NUCLEOTIDE SEQUENCE [LARGE SCALE GENOMIC DNA]</scope>
    <source>
        <strain evidence="2">NBRC 108728</strain>
    </source>
</reference>
<organism evidence="1 2">
    <name type="scientific">Frondihabitans sucicola</name>
    <dbReference type="NCBI Taxonomy" id="1268041"/>
    <lineage>
        <taxon>Bacteria</taxon>
        <taxon>Bacillati</taxon>
        <taxon>Actinomycetota</taxon>
        <taxon>Actinomycetes</taxon>
        <taxon>Micrococcales</taxon>
        <taxon>Microbacteriaceae</taxon>
        <taxon>Frondihabitans</taxon>
    </lineage>
</organism>
<accession>A0ABM8GIE9</accession>
<protein>
    <recommendedName>
        <fullName evidence="3">Secreted protein</fullName>
    </recommendedName>
</protein>
<dbReference type="Proteomes" id="UP001321486">
    <property type="component" value="Chromosome"/>
</dbReference>
<keyword evidence="2" id="KW-1185">Reference proteome</keyword>
<evidence type="ECO:0000313" key="2">
    <source>
        <dbReference type="Proteomes" id="UP001321486"/>
    </source>
</evidence>
<name>A0ABM8GIE9_9MICO</name>
<sequence length="90" mass="9197">MRLAGGILPALPRSPSTRGAVAAATHTAAFTWRPTGSPASTTTTHFTGAARVDSPGVTSSGAKPKGVVISRILLSFRPSDGKTVRSSHGW</sequence>